<name>A0ABT3NXY4_9PROT</name>
<sequence>MSLETWLAFLAATAIMLAIPGPTILLVIGQSLGAGRRHALPLVALALKR</sequence>
<keyword evidence="1" id="KW-1133">Transmembrane helix</keyword>
<keyword evidence="1" id="KW-0472">Membrane</keyword>
<reference evidence="2 3" key="1">
    <citation type="submission" date="2022-10" db="EMBL/GenBank/DDBJ databases">
        <title>Roseococcus glaciei nov., sp. nov., isolated from glacier.</title>
        <authorList>
            <person name="Liu Q."/>
            <person name="Xin Y.-H."/>
        </authorList>
    </citation>
    <scope>NUCLEOTIDE SEQUENCE [LARGE SCALE GENOMIC DNA]</scope>
    <source>
        <strain evidence="2 3">MDT2-1-1</strain>
    </source>
</reference>
<accession>A0ABT3NXY4</accession>
<evidence type="ECO:0000256" key="1">
    <source>
        <dbReference type="SAM" id="Phobius"/>
    </source>
</evidence>
<evidence type="ECO:0000313" key="3">
    <source>
        <dbReference type="Proteomes" id="UP001526430"/>
    </source>
</evidence>
<dbReference type="RefSeq" id="WP_301591173.1">
    <property type="nucleotide sequence ID" value="NZ_JAPFQI010000013.1"/>
</dbReference>
<gene>
    <name evidence="2" type="ORF">OF850_15450</name>
</gene>
<protein>
    <recommendedName>
        <fullName evidence="4">LysE family translocator</fullName>
    </recommendedName>
</protein>
<comment type="caution">
    <text evidence="2">The sequence shown here is derived from an EMBL/GenBank/DDBJ whole genome shotgun (WGS) entry which is preliminary data.</text>
</comment>
<evidence type="ECO:0008006" key="4">
    <source>
        <dbReference type="Google" id="ProtNLM"/>
    </source>
</evidence>
<dbReference type="EMBL" id="JAPFQI010000013">
    <property type="protein sequence ID" value="MCW8087027.1"/>
    <property type="molecule type" value="Genomic_DNA"/>
</dbReference>
<evidence type="ECO:0000313" key="2">
    <source>
        <dbReference type="EMBL" id="MCW8087027.1"/>
    </source>
</evidence>
<dbReference type="Proteomes" id="UP001526430">
    <property type="component" value="Unassembled WGS sequence"/>
</dbReference>
<proteinExistence type="predicted"/>
<organism evidence="2 3">
    <name type="scientific">Sabulicella glaciei</name>
    <dbReference type="NCBI Taxonomy" id="2984948"/>
    <lineage>
        <taxon>Bacteria</taxon>
        <taxon>Pseudomonadati</taxon>
        <taxon>Pseudomonadota</taxon>
        <taxon>Alphaproteobacteria</taxon>
        <taxon>Acetobacterales</taxon>
        <taxon>Acetobacteraceae</taxon>
        <taxon>Sabulicella</taxon>
    </lineage>
</organism>
<keyword evidence="3" id="KW-1185">Reference proteome</keyword>
<keyword evidence="1" id="KW-0812">Transmembrane</keyword>
<feature type="transmembrane region" description="Helical" evidence="1">
    <location>
        <begin position="6"/>
        <end position="28"/>
    </location>
</feature>